<dbReference type="PROSITE" id="PS51257">
    <property type="entry name" value="PROKAR_LIPOPROTEIN"/>
    <property type="match status" value="1"/>
</dbReference>
<dbReference type="Proteomes" id="UP000887013">
    <property type="component" value="Unassembled WGS sequence"/>
</dbReference>
<comment type="caution">
    <text evidence="1">The sequence shown here is derived from an EMBL/GenBank/DDBJ whole genome shotgun (WGS) entry which is preliminary data.</text>
</comment>
<dbReference type="EMBL" id="BMAW01052599">
    <property type="protein sequence ID" value="GFS86424.1"/>
    <property type="molecule type" value="Genomic_DNA"/>
</dbReference>
<keyword evidence="2" id="KW-1185">Reference proteome</keyword>
<protein>
    <submittedName>
        <fullName evidence="1">Uncharacterized protein</fullName>
    </submittedName>
</protein>
<name>A0A8X6MZV2_NEPPI</name>
<evidence type="ECO:0000313" key="2">
    <source>
        <dbReference type="Proteomes" id="UP000887013"/>
    </source>
</evidence>
<organism evidence="1 2">
    <name type="scientific">Nephila pilipes</name>
    <name type="common">Giant wood spider</name>
    <name type="synonym">Nephila maculata</name>
    <dbReference type="NCBI Taxonomy" id="299642"/>
    <lineage>
        <taxon>Eukaryota</taxon>
        <taxon>Metazoa</taxon>
        <taxon>Ecdysozoa</taxon>
        <taxon>Arthropoda</taxon>
        <taxon>Chelicerata</taxon>
        <taxon>Arachnida</taxon>
        <taxon>Araneae</taxon>
        <taxon>Araneomorphae</taxon>
        <taxon>Entelegynae</taxon>
        <taxon>Araneoidea</taxon>
        <taxon>Nephilidae</taxon>
        <taxon>Nephila</taxon>
    </lineage>
</organism>
<reference evidence="1" key="1">
    <citation type="submission" date="2020-08" db="EMBL/GenBank/DDBJ databases">
        <title>Multicomponent nature underlies the extraordinary mechanical properties of spider dragline silk.</title>
        <authorList>
            <person name="Kono N."/>
            <person name="Nakamura H."/>
            <person name="Mori M."/>
            <person name="Yoshida Y."/>
            <person name="Ohtoshi R."/>
            <person name="Malay A.D."/>
            <person name="Moran D.A.P."/>
            <person name="Tomita M."/>
            <person name="Numata K."/>
            <person name="Arakawa K."/>
        </authorList>
    </citation>
    <scope>NUCLEOTIDE SEQUENCE</scope>
</reference>
<evidence type="ECO:0000313" key="1">
    <source>
        <dbReference type="EMBL" id="GFS86424.1"/>
    </source>
</evidence>
<sequence length="40" mass="4406">MSREPGLEIEVPEEEKTCRVFTIICLLSSCDPAIGCLHVS</sequence>
<accession>A0A8X6MZV2</accession>
<gene>
    <name evidence="1" type="ORF">NPIL_542911</name>
</gene>
<proteinExistence type="predicted"/>
<dbReference type="AlphaFoldDB" id="A0A8X6MZV2"/>
<feature type="non-terminal residue" evidence="1">
    <location>
        <position position="40"/>
    </location>
</feature>